<evidence type="ECO:0000313" key="2">
    <source>
        <dbReference type="EMBL" id="KAK7201984.1"/>
    </source>
</evidence>
<gene>
    <name evidence="2" type="ORF">NESM_000266400</name>
</gene>
<dbReference type="GO" id="GO:0005737">
    <property type="term" value="C:cytoplasm"/>
    <property type="evidence" value="ECO:0007669"/>
    <property type="project" value="TreeGrafter"/>
</dbReference>
<dbReference type="EMBL" id="JAECZO010000023">
    <property type="protein sequence ID" value="KAK7201984.1"/>
    <property type="molecule type" value="Genomic_DNA"/>
</dbReference>
<dbReference type="GO" id="GO:0005634">
    <property type="term" value="C:nucleus"/>
    <property type="evidence" value="ECO:0007669"/>
    <property type="project" value="TreeGrafter"/>
</dbReference>
<organism evidence="2 3">
    <name type="scientific">Novymonas esmeraldas</name>
    <dbReference type="NCBI Taxonomy" id="1808958"/>
    <lineage>
        <taxon>Eukaryota</taxon>
        <taxon>Discoba</taxon>
        <taxon>Euglenozoa</taxon>
        <taxon>Kinetoplastea</taxon>
        <taxon>Metakinetoplastina</taxon>
        <taxon>Trypanosomatida</taxon>
        <taxon>Trypanosomatidae</taxon>
        <taxon>Novymonas</taxon>
    </lineage>
</organism>
<dbReference type="PROSITE" id="PS50206">
    <property type="entry name" value="RHODANESE_3"/>
    <property type="match status" value="1"/>
</dbReference>
<reference evidence="2 3" key="1">
    <citation type="journal article" date="2021" name="MBio">
        <title>A New Model Trypanosomatid, Novymonas esmeraldas: Genomic Perception of Its 'Candidatus Pandoraea novymonadis' Endosymbiont.</title>
        <authorList>
            <person name="Zakharova A."/>
            <person name="Saura A."/>
            <person name="Butenko A."/>
            <person name="Podesvova L."/>
            <person name="Warmusova S."/>
            <person name="Kostygov A.Y."/>
            <person name="Nenarokova A."/>
            <person name="Lukes J."/>
            <person name="Opperdoes F.R."/>
            <person name="Yurchenko V."/>
        </authorList>
    </citation>
    <scope>NUCLEOTIDE SEQUENCE [LARGE SCALE GENOMIC DNA]</scope>
    <source>
        <strain evidence="2 3">E262AT.01</strain>
    </source>
</reference>
<dbReference type="InterPro" id="IPR001763">
    <property type="entry name" value="Rhodanese-like_dom"/>
</dbReference>
<protein>
    <submittedName>
        <fullName evidence="2">As/Sb Reductase</fullName>
    </submittedName>
</protein>
<dbReference type="Pfam" id="PF00581">
    <property type="entry name" value="Rhodanese"/>
    <property type="match status" value="1"/>
</dbReference>
<dbReference type="InterPro" id="IPR036873">
    <property type="entry name" value="Rhodanese-like_dom_sf"/>
</dbReference>
<evidence type="ECO:0000259" key="1">
    <source>
        <dbReference type="PROSITE" id="PS50206"/>
    </source>
</evidence>
<dbReference type="GO" id="GO:0004725">
    <property type="term" value="F:protein tyrosine phosphatase activity"/>
    <property type="evidence" value="ECO:0007669"/>
    <property type="project" value="TreeGrafter"/>
</dbReference>
<name>A0AAW0F7H8_9TRYP</name>
<dbReference type="PANTHER" id="PTHR10828:SF38">
    <property type="entry name" value="ARSENICAL-RESISTANCE PROTEIN 2-RELATED"/>
    <property type="match status" value="1"/>
</dbReference>
<accession>A0AAW0F7H8</accession>
<dbReference type="PANTHER" id="PTHR10828">
    <property type="entry name" value="M-PHASE INDUCER PHOSPHATASE DUAL SPECIFICITY PHOSPHATASE CDC25"/>
    <property type="match status" value="1"/>
</dbReference>
<comment type="caution">
    <text evidence="2">The sequence shown here is derived from an EMBL/GenBank/DDBJ whole genome shotgun (WGS) entry which is preliminary data.</text>
</comment>
<keyword evidence="3" id="KW-1185">Reference proteome</keyword>
<dbReference type="AlphaFoldDB" id="A0AAW0F7H8"/>
<dbReference type="SUPFAM" id="SSF52821">
    <property type="entry name" value="Rhodanese/Cell cycle control phosphatase"/>
    <property type="match status" value="1"/>
</dbReference>
<feature type="domain" description="Rhodanese" evidence="1">
    <location>
        <begin position="21"/>
        <end position="122"/>
    </location>
</feature>
<dbReference type="Proteomes" id="UP001430356">
    <property type="component" value="Unassembled WGS sequence"/>
</dbReference>
<dbReference type="Gene3D" id="3.40.250.10">
    <property type="entry name" value="Rhodanese-like domain"/>
    <property type="match status" value="1"/>
</dbReference>
<proteinExistence type="predicted"/>
<evidence type="ECO:0000313" key="3">
    <source>
        <dbReference type="Proteomes" id="UP001430356"/>
    </source>
</evidence>
<sequence>MANYTYMNPDELVGLLDRPDSFSKLAVVDCRDSDRSCGFIANSISAPTVSYTAEMYASLAKTLFDEKKEIVVFHCAQSLIRGPKGANRFAQAQRELGYLLPAVYVLRGGWEAFHHIYGRTRPDLMYV</sequence>